<dbReference type="RefSeq" id="WP_114770414.1">
    <property type="nucleotide sequence ID" value="NZ_QQBB01000004.1"/>
</dbReference>
<dbReference type="AlphaFoldDB" id="A0A370HLT6"/>
<keyword evidence="2" id="KW-1185">Reference proteome</keyword>
<proteinExistence type="predicted"/>
<accession>A0A370HLT6</accession>
<organism evidence="1 2">
    <name type="scientific">Microvirga subterranea</name>
    <dbReference type="NCBI Taxonomy" id="186651"/>
    <lineage>
        <taxon>Bacteria</taxon>
        <taxon>Pseudomonadati</taxon>
        <taxon>Pseudomonadota</taxon>
        <taxon>Alphaproteobacteria</taxon>
        <taxon>Hyphomicrobiales</taxon>
        <taxon>Methylobacteriaceae</taxon>
        <taxon>Microvirga</taxon>
    </lineage>
</organism>
<dbReference type="Proteomes" id="UP000254925">
    <property type="component" value="Unassembled WGS sequence"/>
</dbReference>
<sequence>MTSEQGPDLREKAGIHPTDLDELKEAVCQVRALSPKSVLADLVEEKLREIEAGSAASRLRVSFMQERPLFG</sequence>
<comment type="caution">
    <text evidence="1">The sequence shown here is derived from an EMBL/GenBank/DDBJ whole genome shotgun (WGS) entry which is preliminary data.</text>
</comment>
<gene>
    <name evidence="1" type="ORF">DES45_104471</name>
</gene>
<protein>
    <submittedName>
        <fullName evidence="1">Uncharacterized protein</fullName>
    </submittedName>
</protein>
<evidence type="ECO:0000313" key="1">
    <source>
        <dbReference type="EMBL" id="RDI59552.1"/>
    </source>
</evidence>
<evidence type="ECO:0000313" key="2">
    <source>
        <dbReference type="Proteomes" id="UP000254925"/>
    </source>
</evidence>
<dbReference type="OrthoDB" id="8020460at2"/>
<name>A0A370HLT6_9HYPH</name>
<reference evidence="1 2" key="1">
    <citation type="submission" date="2018-07" db="EMBL/GenBank/DDBJ databases">
        <title>Genomic Encyclopedia of Type Strains, Phase IV (KMG-IV): sequencing the most valuable type-strain genomes for metagenomic binning, comparative biology and taxonomic classification.</title>
        <authorList>
            <person name="Goeker M."/>
        </authorList>
    </citation>
    <scope>NUCLEOTIDE SEQUENCE [LARGE SCALE GENOMIC DNA]</scope>
    <source>
        <strain evidence="1 2">DSM 14364</strain>
    </source>
</reference>
<dbReference type="EMBL" id="QQBB01000004">
    <property type="protein sequence ID" value="RDI59552.1"/>
    <property type="molecule type" value="Genomic_DNA"/>
</dbReference>